<evidence type="ECO:0000256" key="2">
    <source>
        <dbReference type="ARBA" id="ARBA00022692"/>
    </source>
</evidence>
<dbReference type="AlphaFoldDB" id="A0A193KUR7"/>
<keyword evidence="2 5" id="KW-0812">Transmembrane</keyword>
<feature type="transmembrane region" description="Helical" evidence="5">
    <location>
        <begin position="247"/>
        <end position="269"/>
    </location>
</feature>
<feature type="transmembrane region" description="Helical" evidence="5">
    <location>
        <begin position="289"/>
        <end position="310"/>
    </location>
</feature>
<accession>A0A193KUR7</accession>
<dbReference type="PANTHER" id="PTHR46641:SF2">
    <property type="entry name" value="FMRFAMIDE RECEPTOR"/>
    <property type="match status" value="1"/>
</dbReference>
<keyword evidence="3 5" id="KW-1133">Transmembrane helix</keyword>
<evidence type="ECO:0000259" key="6">
    <source>
        <dbReference type="PROSITE" id="PS50262"/>
    </source>
</evidence>
<dbReference type="SUPFAM" id="SSF81321">
    <property type="entry name" value="Family A G protein-coupled receptor-like"/>
    <property type="match status" value="1"/>
</dbReference>
<comment type="subcellular location">
    <subcellularLocation>
        <location evidence="1">Membrane</location>
    </subcellularLocation>
</comment>
<name>A0A193KUR7_SCHMD</name>
<feature type="transmembrane region" description="Helical" evidence="5">
    <location>
        <begin position="150"/>
        <end position="167"/>
    </location>
</feature>
<keyword evidence="4 5" id="KW-0472">Membrane</keyword>
<proteinExistence type="evidence at transcript level"/>
<dbReference type="GO" id="GO:0004930">
    <property type="term" value="F:G protein-coupled receptor activity"/>
    <property type="evidence" value="ECO:0007669"/>
    <property type="project" value="InterPro"/>
</dbReference>
<evidence type="ECO:0000256" key="1">
    <source>
        <dbReference type="ARBA" id="ARBA00004370"/>
    </source>
</evidence>
<sequence length="356" mass="41078">MEIENCSDILETSNNAANVSASLSLLLYRFHNHALLILPILSMVLNGFCLFIFFDKIWRKSTLSILLKYLSATEIAFNFSGFICTITKFIDYPSIGYFSKLFWVFVLQVGTFSVSTALICRNWTILHLAAFRFESICRPLSSRKLYTNKYSPRVLWLTYVLAGIFAFPRTFEYEPSFCKGELSLNPGLIKYHWYEYGYQGSLIFIIQTAAPVAITSVLSFGVMKAIFKMKKFRQSCSKKFHKKHNAVSGDFLMIFICFAFFILEIPSFFSKVLKSYLMKHQKFTEDILLATMGNLLVYLDSVINIFVYIISNPTFRERSKNLFQPKRDLKSDSKIGKTALSKMEIKCDNDFDSNEI</sequence>
<protein>
    <submittedName>
        <fullName evidence="7">GCR101</fullName>
    </submittedName>
</protein>
<evidence type="ECO:0000256" key="5">
    <source>
        <dbReference type="SAM" id="Phobius"/>
    </source>
</evidence>
<reference evidence="7" key="1">
    <citation type="journal article" date="2016" name="PLoS Biol.">
        <title>GPCRs Direct Germline Development and Somatic Gonad Function in Planarians.</title>
        <authorList>
            <person name="Saberi A."/>
            <person name="Jamal A."/>
            <person name="Beets I."/>
            <person name="Schoofs L."/>
            <person name="Newmark P.A."/>
        </authorList>
    </citation>
    <scope>NUCLEOTIDE SEQUENCE</scope>
</reference>
<dbReference type="Pfam" id="PF00001">
    <property type="entry name" value="7tm_1"/>
    <property type="match status" value="1"/>
</dbReference>
<feature type="domain" description="G-protein coupled receptors family 1 profile" evidence="6">
    <location>
        <begin position="45"/>
        <end position="308"/>
    </location>
</feature>
<dbReference type="Gene3D" id="1.20.1070.10">
    <property type="entry name" value="Rhodopsin 7-helix transmembrane proteins"/>
    <property type="match status" value="1"/>
</dbReference>
<evidence type="ECO:0000313" key="7">
    <source>
        <dbReference type="EMBL" id="ANO39065.1"/>
    </source>
</evidence>
<dbReference type="PANTHER" id="PTHR46641">
    <property type="entry name" value="FMRFAMIDE RECEPTOR-RELATED"/>
    <property type="match status" value="1"/>
</dbReference>
<gene>
    <name evidence="7" type="primary">gcr101</name>
</gene>
<evidence type="ECO:0000256" key="3">
    <source>
        <dbReference type="ARBA" id="ARBA00022989"/>
    </source>
</evidence>
<organism evidence="7">
    <name type="scientific">Schmidtea mediterranea</name>
    <name type="common">Freshwater planarian flatworm</name>
    <dbReference type="NCBI Taxonomy" id="79327"/>
    <lineage>
        <taxon>Eukaryota</taxon>
        <taxon>Metazoa</taxon>
        <taxon>Spiralia</taxon>
        <taxon>Lophotrochozoa</taxon>
        <taxon>Platyhelminthes</taxon>
        <taxon>Rhabditophora</taxon>
        <taxon>Seriata</taxon>
        <taxon>Tricladida</taxon>
        <taxon>Continenticola</taxon>
        <taxon>Geoplanoidea</taxon>
        <taxon>Dugesiidae</taxon>
        <taxon>Schmidtea</taxon>
    </lineage>
</organism>
<dbReference type="EMBL" id="KX018904">
    <property type="protein sequence ID" value="ANO39065.1"/>
    <property type="molecule type" value="mRNA"/>
</dbReference>
<dbReference type="PROSITE" id="PS50262">
    <property type="entry name" value="G_PROTEIN_RECEP_F1_2"/>
    <property type="match status" value="1"/>
</dbReference>
<feature type="transmembrane region" description="Helical" evidence="5">
    <location>
        <begin position="202"/>
        <end position="227"/>
    </location>
</feature>
<dbReference type="InterPro" id="IPR000276">
    <property type="entry name" value="GPCR_Rhodpsn"/>
</dbReference>
<dbReference type="InterPro" id="IPR052954">
    <property type="entry name" value="GPCR-Ligand_Int"/>
</dbReference>
<feature type="transmembrane region" description="Helical" evidence="5">
    <location>
        <begin position="34"/>
        <end position="54"/>
    </location>
</feature>
<dbReference type="InterPro" id="IPR017452">
    <property type="entry name" value="GPCR_Rhodpsn_7TM"/>
</dbReference>
<feature type="transmembrane region" description="Helical" evidence="5">
    <location>
        <begin position="66"/>
        <end position="90"/>
    </location>
</feature>
<evidence type="ECO:0000256" key="4">
    <source>
        <dbReference type="ARBA" id="ARBA00023136"/>
    </source>
</evidence>
<feature type="transmembrane region" description="Helical" evidence="5">
    <location>
        <begin position="102"/>
        <end position="129"/>
    </location>
</feature>
<dbReference type="GO" id="GO:0016020">
    <property type="term" value="C:membrane"/>
    <property type="evidence" value="ECO:0007669"/>
    <property type="project" value="UniProtKB-SubCell"/>
</dbReference>